<keyword evidence="3 5" id="KW-0175">Coiled coil</keyword>
<dbReference type="SUPFAM" id="SSF52047">
    <property type="entry name" value="RNI-like"/>
    <property type="match status" value="1"/>
</dbReference>
<dbReference type="InterPro" id="IPR052116">
    <property type="entry name" value="Centro_Cilium_Assembly"/>
</dbReference>
<evidence type="ECO:0000256" key="3">
    <source>
        <dbReference type="ARBA" id="ARBA00023054"/>
    </source>
</evidence>
<proteinExistence type="predicted"/>
<accession>A0ABP0XIN4</accession>
<sequence>MDRERETDSSGSSREASLSSSASSVLGNELSQRRMHQAAAIDEEESIIHEVESIEQVPMTLSSFQPESFQEFEQRRRRQQKKKKKKTKKIEVTEKASLGKDAVFALSQEHHHHHLQGESDRAGGHGSSADIAYDHNLTGLLLVEYECARVGEDHFDSVPNNRSIRVPPPVKVREVEQRYYELNNKQKEDEDSLGSGKRAAAVASQEMIHRVDRVRTLLDGRQRSMLDMKKERNREEIDKHSAARDQREAADAQSSFRGTTLSEQLKKIDLSKQGGTLKICDRFICDSGCEALLRVIKNNEKLTELDLSGCNIYKGNDLAQIVRSATFLKRLSLEWNSLGLARTGISALSSAIASNRSLQEVDLRSNRIGPSTAAALAHALRSNFSLTCLDLRWNEIGPGGAAALIGMLQKNHVLTDVRLAGNGIPPSVQMQIDKLLEENRVHKPMIAVPLSQHEASTLNPTTGAEIDEVNLERICSLQKEIGSLRQELAIFFGLLLLLVLDSFPWGCADFSQASTKAEVHELQLQKAAADSLLETSRVELKEENLLRKYVEKETGETQLQLNRAKQQISDLQEKMFANENVATMRLSAVNAELMDARERERRAQMGEAESIKECRHLKDQLSRLQEDNTARVQAAEERARSDADYSSSIIRRLQTDLAQHDQKHAGEVEAMQKKFSMQLRALESAKDEAVQEAEKHKSVAMAFDARIANREQALLQEKEAAQQVLNGKISALKSDIATLQNQLEAKDKEITKARKKFAASTEEYENQIARQTTAVTRSEFAKASAEEKLVMMIGEQGKAQEKIKSAEDRVRQIEQKMEADKFCYSEAIAKELAKHLEDQKKLETEVITTRRQIDAMHLQVREIQAEQERRKLDAEKCVTGTETAVLEWIHQQFASLRSTLTIQQSIGGTGFDLQGIPKNKPAYQAQFSQKQLFPKAAEAVQPQRIVMAPLKFASFGKTDILSDAATIEEELVSCDMANSYMD</sequence>
<gene>
    <name evidence="7" type="ORF">CSSPJE1EN1_LOCUS23021</name>
</gene>
<feature type="region of interest" description="Disordered" evidence="6">
    <location>
        <begin position="62"/>
        <end position="90"/>
    </location>
</feature>
<evidence type="ECO:0000256" key="4">
    <source>
        <dbReference type="ARBA" id="ARBA00023212"/>
    </source>
</evidence>
<feature type="coiled-coil region" evidence="5">
    <location>
        <begin position="679"/>
        <end position="756"/>
    </location>
</feature>
<dbReference type="InterPro" id="IPR032675">
    <property type="entry name" value="LRR_dom_sf"/>
</dbReference>
<dbReference type="EMBL" id="OZ020103">
    <property type="protein sequence ID" value="CAK9277543.1"/>
    <property type="molecule type" value="Genomic_DNA"/>
</dbReference>
<evidence type="ECO:0000256" key="1">
    <source>
        <dbReference type="ARBA" id="ARBA00004300"/>
    </source>
</evidence>
<feature type="region of interest" description="Disordered" evidence="6">
    <location>
        <begin position="229"/>
        <end position="256"/>
    </location>
</feature>
<evidence type="ECO:0000313" key="7">
    <source>
        <dbReference type="EMBL" id="CAK9277543.1"/>
    </source>
</evidence>
<dbReference type="PANTHER" id="PTHR23170:SF3">
    <property type="entry name" value="LEUCINE-RICH REPEAT-CONTAINING PROTEIN 45"/>
    <property type="match status" value="1"/>
</dbReference>
<keyword evidence="2" id="KW-0963">Cytoplasm</keyword>
<dbReference type="Pfam" id="PF13516">
    <property type="entry name" value="LRR_6"/>
    <property type="match status" value="3"/>
</dbReference>
<evidence type="ECO:0000313" key="8">
    <source>
        <dbReference type="Proteomes" id="UP001497444"/>
    </source>
</evidence>
<protein>
    <submittedName>
        <fullName evidence="7">Uncharacterized protein</fullName>
    </submittedName>
</protein>
<feature type="coiled-coil region" evidence="5">
    <location>
        <begin position="554"/>
        <end position="581"/>
    </location>
</feature>
<dbReference type="SMART" id="SM00368">
    <property type="entry name" value="LRR_RI"/>
    <property type="match status" value="4"/>
</dbReference>
<feature type="region of interest" description="Disordered" evidence="6">
    <location>
        <begin position="1"/>
        <end position="41"/>
    </location>
</feature>
<dbReference type="PANTHER" id="PTHR23170">
    <property type="entry name" value="NY-REN-58 ANTIGEN"/>
    <property type="match status" value="1"/>
</dbReference>
<evidence type="ECO:0000256" key="5">
    <source>
        <dbReference type="SAM" id="Coils"/>
    </source>
</evidence>
<organism evidence="7 8">
    <name type="scientific">Sphagnum jensenii</name>
    <dbReference type="NCBI Taxonomy" id="128206"/>
    <lineage>
        <taxon>Eukaryota</taxon>
        <taxon>Viridiplantae</taxon>
        <taxon>Streptophyta</taxon>
        <taxon>Embryophyta</taxon>
        <taxon>Bryophyta</taxon>
        <taxon>Sphagnophytina</taxon>
        <taxon>Sphagnopsida</taxon>
        <taxon>Sphagnales</taxon>
        <taxon>Sphagnaceae</taxon>
        <taxon>Sphagnum</taxon>
    </lineage>
</organism>
<dbReference type="Gene3D" id="3.80.10.10">
    <property type="entry name" value="Ribonuclease Inhibitor"/>
    <property type="match status" value="2"/>
</dbReference>
<comment type="subcellular location">
    <subcellularLocation>
        <location evidence="1">Cytoplasm</location>
        <location evidence="1">Cytoskeleton</location>
        <location evidence="1">Microtubule organizing center</location>
        <location evidence="1">Centrosome</location>
    </subcellularLocation>
</comment>
<dbReference type="Proteomes" id="UP001497444">
    <property type="component" value="Chromosome 8"/>
</dbReference>
<feature type="compositionally biased region" description="Basic and acidic residues" evidence="6">
    <location>
        <begin position="229"/>
        <end position="250"/>
    </location>
</feature>
<evidence type="ECO:0000256" key="2">
    <source>
        <dbReference type="ARBA" id="ARBA00022490"/>
    </source>
</evidence>
<dbReference type="InterPro" id="IPR001611">
    <property type="entry name" value="Leu-rich_rpt"/>
</dbReference>
<evidence type="ECO:0000256" key="6">
    <source>
        <dbReference type="SAM" id="MobiDB-lite"/>
    </source>
</evidence>
<keyword evidence="4" id="KW-0206">Cytoskeleton</keyword>
<feature type="coiled-coil region" evidence="5">
    <location>
        <begin position="607"/>
        <end position="638"/>
    </location>
</feature>
<name>A0ABP0XIN4_9BRYO</name>
<feature type="compositionally biased region" description="Basic residues" evidence="6">
    <location>
        <begin position="75"/>
        <end position="88"/>
    </location>
</feature>
<feature type="compositionally biased region" description="Low complexity" evidence="6">
    <location>
        <begin position="9"/>
        <end position="30"/>
    </location>
</feature>
<keyword evidence="8" id="KW-1185">Reference proteome</keyword>
<reference evidence="7" key="1">
    <citation type="submission" date="2024-02" db="EMBL/GenBank/DDBJ databases">
        <authorList>
            <consortium name="ELIXIR-Norway"/>
            <consortium name="Elixir Norway"/>
        </authorList>
    </citation>
    <scope>NUCLEOTIDE SEQUENCE</scope>
</reference>